<dbReference type="EMBL" id="JAUCBG010000024">
    <property type="protein sequence ID" value="MDM7455253.1"/>
    <property type="molecule type" value="Genomic_DNA"/>
</dbReference>
<proteinExistence type="predicted"/>
<organism evidence="1 2">
    <name type="scientific">Lacticaseibacillus paracasei</name>
    <name type="common">Lactobacillus paracasei</name>
    <dbReference type="NCBI Taxonomy" id="1597"/>
    <lineage>
        <taxon>Bacteria</taxon>
        <taxon>Bacillati</taxon>
        <taxon>Bacillota</taxon>
        <taxon>Bacilli</taxon>
        <taxon>Lactobacillales</taxon>
        <taxon>Lactobacillaceae</taxon>
        <taxon>Lacticaseibacillus</taxon>
    </lineage>
</organism>
<protein>
    <submittedName>
        <fullName evidence="1">Uncharacterized protein</fullName>
    </submittedName>
</protein>
<dbReference type="AlphaFoldDB" id="A0AAP4JL57"/>
<comment type="caution">
    <text evidence="1">The sequence shown here is derived from an EMBL/GenBank/DDBJ whole genome shotgun (WGS) entry which is preliminary data.</text>
</comment>
<evidence type="ECO:0000313" key="1">
    <source>
        <dbReference type="EMBL" id="MDM7455253.1"/>
    </source>
</evidence>
<dbReference type="RefSeq" id="WP_049176576.1">
    <property type="nucleotide sequence ID" value="NZ_JAUCBE010000022.1"/>
</dbReference>
<sequence>MHEHILVFIKRSIWQLDIKYTKTFTRDLRQLQQVTWRDLVRAAVEQHGGQASLQDLYQTLDGAKKRSTTFTGANKYGQWYSAIPNLNVFKVAFTRLHSPKNLKTKKPPTDDTADGVALSHSQVKCTVS</sequence>
<reference evidence="1" key="1">
    <citation type="submission" date="2023-06" db="EMBL/GenBank/DDBJ databases">
        <title>Draft Genome Sequences of lactic acid bacteria strains isolated from fermented milk products.</title>
        <authorList>
            <person name="Elcheninov A.G."/>
            <person name="Klyukina A."/>
            <person name="Zayulina K.S."/>
            <person name="Gavirova L.A."/>
            <person name="Shcherbakova P.A."/>
            <person name="Shestakov A.I."/>
            <person name="Kublanov I.V."/>
            <person name="Kochetkova T.V."/>
        </authorList>
    </citation>
    <scope>NUCLEOTIDE SEQUENCE</scope>
    <source>
        <strain evidence="1">TOM.1374</strain>
    </source>
</reference>
<name>A0AAP4JL57_LACPA</name>
<gene>
    <name evidence="1" type="ORF">QUF16_12920</name>
</gene>
<accession>A0AAP4JL57</accession>
<dbReference type="Proteomes" id="UP001231451">
    <property type="component" value="Unassembled WGS sequence"/>
</dbReference>
<evidence type="ECO:0000313" key="2">
    <source>
        <dbReference type="Proteomes" id="UP001231451"/>
    </source>
</evidence>